<feature type="domain" description="LssY-like C-terminal" evidence="2">
    <location>
        <begin position="70"/>
        <end position="273"/>
    </location>
</feature>
<keyword evidence="1" id="KW-0472">Membrane</keyword>
<dbReference type="RefSeq" id="WP_260763987.1">
    <property type="nucleotide sequence ID" value="NZ_CP045921.1"/>
</dbReference>
<proteinExistence type="predicted"/>
<sequence>MVTLLLHTLWRVLVLGIGGVAIWLIVFKAVPYADTRIPLFFAILLAYCAMAYFIIPLLFRLYHVIVKHDHIPLYVTTGDGWASDPVNLAIIARDRAHLEKAFARAGWYKADEATLMNTLREGASIALNMSYPNAPVSSLYLFNRKHDIAFELPTNTRLSARTRHHLRLWRLEAPVADKHDHNHFDFWSNKLFKWLSGEREVWVAACTEDVRPIGIRWRTGTITHAIDHNADVERDYTIESLKRAKLVHSIDSSDPGEQYKFRGQQFGTFITDGAIKVIDLK</sequence>
<evidence type="ECO:0000256" key="1">
    <source>
        <dbReference type="SAM" id="Phobius"/>
    </source>
</evidence>
<keyword evidence="1" id="KW-0812">Transmembrane</keyword>
<evidence type="ECO:0000313" key="4">
    <source>
        <dbReference type="Proteomes" id="UP001059824"/>
    </source>
</evidence>
<dbReference type="InterPro" id="IPR025902">
    <property type="entry name" value="LssY-like-C_dom"/>
</dbReference>
<name>A0A857MN51_9BACT</name>
<protein>
    <recommendedName>
        <fullName evidence="2">LssY-like C-terminal domain-containing protein</fullName>
    </recommendedName>
</protein>
<feature type="transmembrane region" description="Helical" evidence="1">
    <location>
        <begin position="39"/>
        <end position="59"/>
    </location>
</feature>
<keyword evidence="4" id="KW-1185">Reference proteome</keyword>
<reference evidence="3" key="1">
    <citation type="journal article" date="2021" name="Nat. Microbiol.">
        <title>Cocultivation of an ultrasmall environmental parasitic bacterium with lytic ability against bacteria associated with wastewater foams.</title>
        <authorList>
            <person name="Batinovic S."/>
            <person name="Rose J.J.A."/>
            <person name="Ratcliffe J."/>
            <person name="Seviour R.J."/>
            <person name="Petrovski S."/>
        </authorList>
    </citation>
    <scope>NUCLEOTIDE SEQUENCE</scope>
    <source>
        <strain evidence="3">JR1</strain>
    </source>
</reference>
<dbReference type="Pfam" id="PF14067">
    <property type="entry name" value="LssY_C"/>
    <property type="match status" value="1"/>
</dbReference>
<gene>
    <name evidence="3" type="ORF">GII36_01795</name>
</gene>
<accession>A0A857MN51</accession>
<feature type="transmembrane region" description="Helical" evidence="1">
    <location>
        <begin position="12"/>
        <end position="33"/>
    </location>
</feature>
<dbReference type="EMBL" id="CP045921">
    <property type="protein sequence ID" value="QHN42581.1"/>
    <property type="molecule type" value="Genomic_DNA"/>
</dbReference>
<evidence type="ECO:0000313" key="3">
    <source>
        <dbReference type="EMBL" id="QHN42581.1"/>
    </source>
</evidence>
<dbReference type="Proteomes" id="UP001059824">
    <property type="component" value="Chromosome"/>
</dbReference>
<evidence type="ECO:0000259" key="2">
    <source>
        <dbReference type="Pfam" id="PF14067"/>
    </source>
</evidence>
<dbReference type="KEGG" id="mama:GII36_01795"/>
<keyword evidence="1" id="KW-1133">Transmembrane helix</keyword>
<organism evidence="3 4">
    <name type="scientific">Candidatus Mycosynbacter amalyticus</name>
    <dbReference type="NCBI Taxonomy" id="2665156"/>
    <lineage>
        <taxon>Bacteria</taxon>
        <taxon>Candidatus Saccharimonadota</taxon>
        <taxon>Candidatus Saccharimonadota incertae sedis</taxon>
        <taxon>Candidatus Mycosynbacter</taxon>
    </lineage>
</organism>
<dbReference type="AlphaFoldDB" id="A0A857MN51"/>